<comment type="caution">
    <text evidence="1">The sequence shown here is derived from an EMBL/GenBank/DDBJ whole genome shotgun (WGS) entry which is preliminary data.</text>
</comment>
<organism evidence="1 2">
    <name type="scientific">Salegentibacter chungangensis</name>
    <dbReference type="NCBI Taxonomy" id="1335724"/>
    <lineage>
        <taxon>Bacteria</taxon>
        <taxon>Pseudomonadati</taxon>
        <taxon>Bacteroidota</taxon>
        <taxon>Flavobacteriia</taxon>
        <taxon>Flavobacteriales</taxon>
        <taxon>Flavobacteriaceae</taxon>
        <taxon>Salegentibacter</taxon>
    </lineage>
</organism>
<dbReference type="PROSITE" id="PS51257">
    <property type="entry name" value="PROKAR_LIPOPROTEIN"/>
    <property type="match status" value="1"/>
</dbReference>
<reference evidence="2" key="1">
    <citation type="journal article" date="2019" name="Int. J. Syst. Evol. Microbiol.">
        <title>The Global Catalogue of Microorganisms (GCM) 10K type strain sequencing project: providing services to taxonomists for standard genome sequencing and annotation.</title>
        <authorList>
            <consortium name="The Broad Institute Genomics Platform"/>
            <consortium name="The Broad Institute Genome Sequencing Center for Infectious Disease"/>
            <person name="Wu L."/>
            <person name="Ma J."/>
        </authorList>
    </citation>
    <scope>NUCLEOTIDE SEQUENCE [LARGE SCALE GENOMIC DNA]</scope>
    <source>
        <strain evidence="2">CCUG 64793</strain>
    </source>
</reference>
<evidence type="ECO:0000313" key="1">
    <source>
        <dbReference type="EMBL" id="MFD1094951.1"/>
    </source>
</evidence>
<evidence type="ECO:0008006" key="3">
    <source>
        <dbReference type="Google" id="ProtNLM"/>
    </source>
</evidence>
<dbReference type="EMBL" id="JBHTLI010000001">
    <property type="protein sequence ID" value="MFD1094951.1"/>
    <property type="molecule type" value="Genomic_DNA"/>
</dbReference>
<dbReference type="Proteomes" id="UP001597131">
    <property type="component" value="Unassembled WGS sequence"/>
</dbReference>
<name>A0ABW3NQ99_9FLAO</name>
<sequence>MRKFIFYSVLTVSFTLFISCSKESVDSVEDAPMSVNLTGNGAPNGAHYNLNIIGVPNVKSADMTGNNGHRIFVNLDSKGKPDKINLIEGDDFQVLDANGTDGEASFQLPNPAGSMTETTATTSYSVWARALGTPGGNATITTCAEAEVDGEYVEVCSSDYLEVERKNGRSRFTDVSKELLTITVEEDVLAEDGTVVVEAGTYFIFDEALENYFWKYDNNGLKLLQLRFYEVPSEFEI</sequence>
<evidence type="ECO:0000313" key="2">
    <source>
        <dbReference type="Proteomes" id="UP001597131"/>
    </source>
</evidence>
<keyword evidence="2" id="KW-1185">Reference proteome</keyword>
<proteinExistence type="predicted"/>
<protein>
    <recommendedName>
        <fullName evidence="3">Lipoprotein</fullName>
    </recommendedName>
</protein>
<accession>A0ABW3NQ99</accession>
<gene>
    <name evidence="1" type="ORF">ACFQ3Q_04250</name>
</gene>
<dbReference type="RefSeq" id="WP_380743261.1">
    <property type="nucleotide sequence ID" value="NZ_JBHTLI010000001.1"/>
</dbReference>